<dbReference type="OrthoDB" id="2269034at2759"/>
<reference evidence="1 2" key="1">
    <citation type="submission" date="2018-06" db="EMBL/GenBank/DDBJ databases">
        <title>A transcriptomic atlas of mushroom development highlights an independent origin of complex multicellularity.</title>
        <authorList>
            <consortium name="DOE Joint Genome Institute"/>
            <person name="Krizsan K."/>
            <person name="Almasi E."/>
            <person name="Merenyi Z."/>
            <person name="Sahu N."/>
            <person name="Viragh M."/>
            <person name="Koszo T."/>
            <person name="Mondo S."/>
            <person name="Kiss B."/>
            <person name="Balint B."/>
            <person name="Kues U."/>
            <person name="Barry K."/>
            <person name="Hegedus J.C."/>
            <person name="Henrissat B."/>
            <person name="Johnson J."/>
            <person name="Lipzen A."/>
            <person name="Ohm R."/>
            <person name="Nagy I."/>
            <person name="Pangilinan J."/>
            <person name="Yan J."/>
            <person name="Xiong Y."/>
            <person name="Grigoriev I.V."/>
            <person name="Hibbett D.S."/>
            <person name="Nagy L.G."/>
        </authorList>
    </citation>
    <scope>NUCLEOTIDE SEQUENCE [LARGE SCALE GENOMIC DNA]</scope>
    <source>
        <strain evidence="1 2">SZMC22713</strain>
    </source>
</reference>
<name>A0A4Y7PK93_9AGAM</name>
<dbReference type="Gene3D" id="3.80.10.10">
    <property type="entry name" value="Ribonuclease Inhibitor"/>
    <property type="match status" value="1"/>
</dbReference>
<dbReference type="SUPFAM" id="SSF52047">
    <property type="entry name" value="RNI-like"/>
    <property type="match status" value="1"/>
</dbReference>
<dbReference type="SUPFAM" id="SSF81383">
    <property type="entry name" value="F-box domain"/>
    <property type="match status" value="1"/>
</dbReference>
<evidence type="ECO:0000313" key="1">
    <source>
        <dbReference type="EMBL" id="TDL15262.1"/>
    </source>
</evidence>
<proteinExistence type="predicted"/>
<organism evidence="1 2">
    <name type="scientific">Rickenella mellea</name>
    <dbReference type="NCBI Taxonomy" id="50990"/>
    <lineage>
        <taxon>Eukaryota</taxon>
        <taxon>Fungi</taxon>
        <taxon>Dikarya</taxon>
        <taxon>Basidiomycota</taxon>
        <taxon>Agaricomycotina</taxon>
        <taxon>Agaricomycetes</taxon>
        <taxon>Hymenochaetales</taxon>
        <taxon>Rickenellaceae</taxon>
        <taxon>Rickenella</taxon>
    </lineage>
</organism>
<gene>
    <name evidence="1" type="ORF">BD410DRAFT_796544</name>
</gene>
<accession>A0A4Y7PK93</accession>
<dbReference type="Proteomes" id="UP000294933">
    <property type="component" value="Unassembled WGS sequence"/>
</dbReference>
<dbReference type="InterPro" id="IPR032675">
    <property type="entry name" value="LRR_dom_sf"/>
</dbReference>
<protein>
    <submittedName>
        <fullName evidence="1">Uncharacterized protein</fullName>
    </submittedName>
</protein>
<sequence>MTGAVLANASRVHPQRQVSPILRIPCEITSEIFQHCMPEDEFPPPTVISAPVLLSRVCSGWRKMAIGTPRLWSKILLSSTHNFEDTDASFPTNMEFQAVALEVWMKRATSLQLSVHLHYPTLPALPISELQFDKLPPVFRVIVGNAGRWKDLRLSLPRKYVPYAWNLTQQSGSNLESFDINDTSIPTSGPAANGAIPVFLRADTAETLTALSVRALLFYASSKPLPFVRLRILFLTYSYPDGCLTLLKYCPVLEDLTLHFNDLRDELTPADQPILLSQLRTFHLSHTANGDDEDRDFVAGCEIGMLLDSLELPNLKGFYLWMTIAGYDIYEDPEIPWDYLCRLITRSNCALTELELRASYMDTASIVKCVQLSPDLKYVGIPRGEELEDEVRRLLPSLQSLRTFEELAQRVISQRFTFNFTF</sequence>
<dbReference type="EMBL" id="ML170283">
    <property type="protein sequence ID" value="TDL15262.1"/>
    <property type="molecule type" value="Genomic_DNA"/>
</dbReference>
<evidence type="ECO:0000313" key="2">
    <source>
        <dbReference type="Proteomes" id="UP000294933"/>
    </source>
</evidence>
<dbReference type="AlphaFoldDB" id="A0A4Y7PK93"/>
<dbReference type="VEuPathDB" id="FungiDB:BD410DRAFT_796544"/>
<dbReference type="STRING" id="50990.A0A4Y7PK93"/>
<keyword evidence="2" id="KW-1185">Reference proteome</keyword>
<dbReference type="InterPro" id="IPR036047">
    <property type="entry name" value="F-box-like_dom_sf"/>
</dbReference>